<evidence type="ECO:0000313" key="3">
    <source>
        <dbReference type="Proteomes" id="UP000807353"/>
    </source>
</evidence>
<dbReference type="EMBL" id="MU150245">
    <property type="protein sequence ID" value="KAF9465745.1"/>
    <property type="molecule type" value="Genomic_DNA"/>
</dbReference>
<gene>
    <name evidence="2" type="ORF">BDZ94DRAFT_300740</name>
</gene>
<organism evidence="2 3">
    <name type="scientific">Collybia nuda</name>
    <dbReference type="NCBI Taxonomy" id="64659"/>
    <lineage>
        <taxon>Eukaryota</taxon>
        <taxon>Fungi</taxon>
        <taxon>Dikarya</taxon>
        <taxon>Basidiomycota</taxon>
        <taxon>Agaricomycotina</taxon>
        <taxon>Agaricomycetes</taxon>
        <taxon>Agaricomycetidae</taxon>
        <taxon>Agaricales</taxon>
        <taxon>Tricholomatineae</taxon>
        <taxon>Clitocybaceae</taxon>
        <taxon>Collybia</taxon>
    </lineage>
</organism>
<dbReference type="AlphaFoldDB" id="A0A9P6CKW0"/>
<sequence length="78" mass="8846">MMSMSPTRTKNVPVRPVLPSADGLPPETRNSSCKMSGRRKWVYGAEFWIWTIGNASQYNEEAVCWSYGGSWKTTRCLV</sequence>
<evidence type="ECO:0000256" key="1">
    <source>
        <dbReference type="SAM" id="MobiDB-lite"/>
    </source>
</evidence>
<protein>
    <submittedName>
        <fullName evidence="2">Uncharacterized protein</fullName>
    </submittedName>
</protein>
<dbReference type="Proteomes" id="UP000807353">
    <property type="component" value="Unassembled WGS sequence"/>
</dbReference>
<name>A0A9P6CKW0_9AGAR</name>
<comment type="caution">
    <text evidence="2">The sequence shown here is derived from an EMBL/GenBank/DDBJ whole genome shotgun (WGS) entry which is preliminary data.</text>
</comment>
<keyword evidence="3" id="KW-1185">Reference proteome</keyword>
<reference evidence="2" key="1">
    <citation type="submission" date="2020-11" db="EMBL/GenBank/DDBJ databases">
        <authorList>
            <consortium name="DOE Joint Genome Institute"/>
            <person name="Ahrendt S."/>
            <person name="Riley R."/>
            <person name="Andreopoulos W."/>
            <person name="Labutti K."/>
            <person name="Pangilinan J."/>
            <person name="Ruiz-Duenas F.J."/>
            <person name="Barrasa J.M."/>
            <person name="Sanchez-Garcia M."/>
            <person name="Camarero S."/>
            <person name="Miyauchi S."/>
            <person name="Serrano A."/>
            <person name="Linde D."/>
            <person name="Babiker R."/>
            <person name="Drula E."/>
            <person name="Ayuso-Fernandez I."/>
            <person name="Pacheco R."/>
            <person name="Padilla G."/>
            <person name="Ferreira P."/>
            <person name="Barriuso J."/>
            <person name="Kellner H."/>
            <person name="Castanera R."/>
            <person name="Alfaro M."/>
            <person name="Ramirez L."/>
            <person name="Pisabarro A.G."/>
            <person name="Kuo A."/>
            <person name="Tritt A."/>
            <person name="Lipzen A."/>
            <person name="He G."/>
            <person name="Yan M."/>
            <person name="Ng V."/>
            <person name="Cullen D."/>
            <person name="Martin F."/>
            <person name="Rosso M.-N."/>
            <person name="Henrissat B."/>
            <person name="Hibbett D."/>
            <person name="Martinez A.T."/>
            <person name="Grigoriev I.V."/>
        </authorList>
    </citation>
    <scope>NUCLEOTIDE SEQUENCE</scope>
    <source>
        <strain evidence="2">CBS 247.69</strain>
    </source>
</reference>
<feature type="compositionally biased region" description="Polar residues" evidence="1">
    <location>
        <begin position="1"/>
        <end position="10"/>
    </location>
</feature>
<proteinExistence type="predicted"/>
<evidence type="ECO:0000313" key="2">
    <source>
        <dbReference type="EMBL" id="KAF9465745.1"/>
    </source>
</evidence>
<feature type="region of interest" description="Disordered" evidence="1">
    <location>
        <begin position="1"/>
        <end position="32"/>
    </location>
</feature>
<accession>A0A9P6CKW0</accession>